<feature type="transmembrane region" description="Helical" evidence="14">
    <location>
        <begin position="191"/>
        <end position="209"/>
    </location>
</feature>
<dbReference type="GO" id="GO:0102158">
    <property type="term" value="F:very-long-chain (3R)-3-hydroxyacyl-CoA dehydratase activity"/>
    <property type="evidence" value="ECO:0007669"/>
    <property type="project" value="UniProtKB-EC"/>
</dbReference>
<evidence type="ECO:0000256" key="2">
    <source>
        <dbReference type="ARBA" id="ARBA00005194"/>
    </source>
</evidence>
<feature type="transmembrane region" description="Helical" evidence="14">
    <location>
        <begin position="161"/>
        <end position="179"/>
    </location>
</feature>
<keyword evidence="15" id="KW-1185">Reference proteome</keyword>
<organism evidence="15 16">
    <name type="scientific">Pyricularia grisea</name>
    <name type="common">Crabgrass-specific blast fungus</name>
    <name type="synonym">Magnaporthe grisea</name>
    <dbReference type="NCBI Taxonomy" id="148305"/>
    <lineage>
        <taxon>Eukaryota</taxon>
        <taxon>Fungi</taxon>
        <taxon>Dikarya</taxon>
        <taxon>Ascomycota</taxon>
        <taxon>Pezizomycotina</taxon>
        <taxon>Sordariomycetes</taxon>
        <taxon>Sordariomycetidae</taxon>
        <taxon>Magnaporthales</taxon>
        <taxon>Pyriculariaceae</taxon>
        <taxon>Pyricularia</taxon>
    </lineage>
</organism>
<name>A0A6P8BIL5_PYRGI</name>
<keyword evidence="6 14" id="KW-0812">Transmembrane</keyword>
<protein>
    <recommendedName>
        <fullName evidence="4 14">Very-long-chain (3R)-3-hydroxyacyl-CoA dehydratase</fullName>
        <ecNumber evidence="4 14">4.2.1.134</ecNumber>
    </recommendedName>
</protein>
<dbReference type="Pfam" id="PF04387">
    <property type="entry name" value="PTPLA"/>
    <property type="match status" value="1"/>
</dbReference>
<evidence type="ECO:0000256" key="10">
    <source>
        <dbReference type="ARBA" id="ARBA00023136"/>
    </source>
</evidence>
<keyword evidence="5 14" id="KW-0444">Lipid biosynthesis</keyword>
<evidence type="ECO:0000256" key="6">
    <source>
        <dbReference type="ARBA" id="ARBA00022692"/>
    </source>
</evidence>
<feature type="transmembrane region" description="Helical" evidence="14">
    <location>
        <begin position="133"/>
        <end position="154"/>
    </location>
</feature>
<keyword evidence="11 14" id="KW-0275">Fatty acid biosynthesis</keyword>
<dbReference type="UniPathway" id="UPA00094"/>
<comment type="catalytic activity">
    <reaction evidence="13 14">
        <text>a very-long-chain (3R)-3-hydroxyacyl-CoA = a very-long-chain (2E)-enoyl-CoA + H2O</text>
        <dbReference type="Rhea" id="RHEA:45812"/>
        <dbReference type="ChEBI" id="CHEBI:15377"/>
        <dbReference type="ChEBI" id="CHEBI:83728"/>
        <dbReference type="ChEBI" id="CHEBI:85440"/>
        <dbReference type="EC" id="4.2.1.134"/>
    </reaction>
</comment>
<feature type="transmembrane region" description="Helical" evidence="14">
    <location>
        <begin position="103"/>
        <end position="121"/>
    </location>
</feature>
<keyword evidence="7 14" id="KW-0276">Fatty acid metabolism</keyword>
<comment type="subcellular location">
    <subcellularLocation>
        <location evidence="14">Endoplasmic reticulum membrane</location>
        <topology evidence="14">Multi-pass membrane protein</topology>
    </subcellularLocation>
    <subcellularLocation>
        <location evidence="1">Membrane</location>
        <topology evidence="1">Multi-pass membrane protein</topology>
    </subcellularLocation>
</comment>
<dbReference type="GO" id="GO:0030497">
    <property type="term" value="P:fatty acid elongation"/>
    <property type="evidence" value="ECO:0007669"/>
    <property type="project" value="TreeGrafter"/>
</dbReference>
<feature type="transmembrane region" description="Helical" evidence="14">
    <location>
        <begin position="29"/>
        <end position="50"/>
    </location>
</feature>
<keyword evidence="8 14" id="KW-1133">Transmembrane helix</keyword>
<dbReference type="GO" id="GO:0005789">
    <property type="term" value="C:endoplasmic reticulum membrane"/>
    <property type="evidence" value="ECO:0007669"/>
    <property type="project" value="UniProtKB-SubCell"/>
</dbReference>
<dbReference type="GO" id="GO:0042761">
    <property type="term" value="P:very long-chain fatty acid biosynthetic process"/>
    <property type="evidence" value="ECO:0007669"/>
    <property type="project" value="TreeGrafter"/>
</dbReference>
<evidence type="ECO:0000256" key="3">
    <source>
        <dbReference type="ARBA" id="ARBA00007811"/>
    </source>
</evidence>
<reference evidence="16" key="1">
    <citation type="journal article" date="2019" name="Mol. Biol. Evol.">
        <title>Blast fungal genomes show frequent chromosomal changes, gene gains and losses, and effector gene turnover.</title>
        <authorList>
            <person name="Gomez Luciano L.B."/>
            <person name="Jason Tsai I."/>
            <person name="Chuma I."/>
            <person name="Tosa Y."/>
            <person name="Chen Y.H."/>
            <person name="Li J.Y."/>
            <person name="Li M.Y."/>
            <person name="Jade Lu M.Y."/>
            <person name="Nakayashiki H."/>
            <person name="Li W.H."/>
        </authorList>
    </citation>
    <scope>NUCLEOTIDE SEQUENCE</scope>
    <source>
        <strain evidence="16">NI907</strain>
    </source>
</reference>
<evidence type="ECO:0000313" key="15">
    <source>
        <dbReference type="Proteomes" id="UP000515153"/>
    </source>
</evidence>
<comment type="similarity">
    <text evidence="3 14">Belongs to the very long-chain fatty acids dehydratase HACD family.</text>
</comment>
<evidence type="ECO:0000256" key="1">
    <source>
        <dbReference type="ARBA" id="ARBA00004141"/>
    </source>
</evidence>
<evidence type="ECO:0000256" key="14">
    <source>
        <dbReference type="RuleBase" id="RU363109"/>
    </source>
</evidence>
<dbReference type="RefSeq" id="XP_030987035.1">
    <property type="nucleotide sequence ID" value="XM_031121411.1"/>
</dbReference>
<comment type="pathway">
    <text evidence="2 14">Lipid metabolism; fatty acid biosynthesis.</text>
</comment>
<comment type="function">
    <text evidence="14">Catalyzes the third of the four reactions of the long-chain fatty acids elongation cycle. This endoplasmic reticulum-bound enzymatic process, allows the addition of two carbons to the chain of long- and very long-chain fatty acids/VLCFAs per cycle. This enzyme catalyzes the dehydration of the 3-hydroxyacyl-CoA intermediate into trans-2,3-enoyl-CoA, within each cycle of fatty acid elongation. Thereby, it participates to the production of VLCFAs of different chain lengths that are involved in multiple biological processes as precursors of membrane lipids and lipid mediators.</text>
</comment>
<evidence type="ECO:0000256" key="13">
    <source>
        <dbReference type="ARBA" id="ARBA00036671"/>
    </source>
</evidence>
<evidence type="ECO:0000256" key="9">
    <source>
        <dbReference type="ARBA" id="ARBA00023098"/>
    </source>
</evidence>
<evidence type="ECO:0000256" key="12">
    <source>
        <dbReference type="ARBA" id="ARBA00023239"/>
    </source>
</evidence>
<dbReference type="InterPro" id="IPR007482">
    <property type="entry name" value="Tyr_Pase-like_PTPLA"/>
</dbReference>
<evidence type="ECO:0000256" key="8">
    <source>
        <dbReference type="ARBA" id="ARBA00022989"/>
    </source>
</evidence>
<dbReference type="GeneID" id="41956325"/>
<gene>
    <name evidence="16" type="ORF">PgNI_01338</name>
</gene>
<sequence>MATKKQSPEAASSASKSAKKKSSPIADGYLFFYNAASAILWAAVLGRVLLTNYLQGPEFVPSVVMDFARWTQTLAGLEILHVALGLVRTSLITTAMQVGSRYLLVWGVVWLFPSVATSPGYSSMLSAWATTEVIRYTYFALLLAGVDVPGLAWLRYSTFIVLYPVGILSECWMMWLAATSRAEVTHPLLPTVYYIILFVVYPPGSVHMYSHMWKQRSKVLSKAKNHEKSN</sequence>
<dbReference type="AlphaFoldDB" id="A0A6P8BIL5"/>
<feature type="transmembrane region" description="Helical" evidence="14">
    <location>
        <begin position="70"/>
        <end position="91"/>
    </location>
</feature>
<keyword evidence="9 14" id="KW-0443">Lipid metabolism</keyword>
<reference evidence="16" key="3">
    <citation type="submission" date="2025-08" db="UniProtKB">
        <authorList>
            <consortium name="RefSeq"/>
        </authorList>
    </citation>
    <scope>IDENTIFICATION</scope>
    <source>
        <strain evidence="16">NI907</strain>
    </source>
</reference>
<evidence type="ECO:0000256" key="11">
    <source>
        <dbReference type="ARBA" id="ARBA00023160"/>
    </source>
</evidence>
<dbReference type="Proteomes" id="UP000515153">
    <property type="component" value="Unplaced"/>
</dbReference>
<keyword evidence="14" id="KW-0256">Endoplasmic reticulum</keyword>
<dbReference type="GO" id="GO:0030148">
    <property type="term" value="P:sphingolipid biosynthetic process"/>
    <property type="evidence" value="ECO:0007669"/>
    <property type="project" value="TreeGrafter"/>
</dbReference>
<dbReference type="PANTHER" id="PTHR11035">
    <property type="entry name" value="VERY-LONG-CHAIN (3R)-3-HYDROXYACYL-COA DEHYDRATASE"/>
    <property type="match status" value="1"/>
</dbReference>
<proteinExistence type="inferred from homology"/>
<keyword evidence="10 14" id="KW-0472">Membrane</keyword>
<evidence type="ECO:0000256" key="7">
    <source>
        <dbReference type="ARBA" id="ARBA00022832"/>
    </source>
</evidence>
<dbReference type="KEGG" id="pgri:PgNI_01338"/>
<accession>A0A6P8BIL5</accession>
<evidence type="ECO:0000256" key="4">
    <source>
        <dbReference type="ARBA" id="ARBA00013122"/>
    </source>
</evidence>
<evidence type="ECO:0000256" key="5">
    <source>
        <dbReference type="ARBA" id="ARBA00022516"/>
    </source>
</evidence>
<dbReference type="EC" id="4.2.1.134" evidence="4 14"/>
<keyword evidence="12 14" id="KW-0456">Lyase</keyword>
<dbReference type="PANTHER" id="PTHR11035:SF3">
    <property type="entry name" value="VERY-LONG-CHAIN (3R)-3-HYDROXYACYL-COA DEHYDRATASE"/>
    <property type="match status" value="1"/>
</dbReference>
<reference evidence="16" key="2">
    <citation type="submission" date="2019-10" db="EMBL/GenBank/DDBJ databases">
        <authorList>
            <consortium name="NCBI Genome Project"/>
        </authorList>
    </citation>
    <scope>NUCLEOTIDE SEQUENCE</scope>
    <source>
        <strain evidence="16">NI907</strain>
    </source>
</reference>
<evidence type="ECO:0000313" key="16">
    <source>
        <dbReference type="RefSeq" id="XP_030987035.1"/>
    </source>
</evidence>